<dbReference type="InterPro" id="IPR003593">
    <property type="entry name" value="AAA+_ATPase"/>
</dbReference>
<comment type="subcellular location">
    <subcellularLocation>
        <location evidence="1">Cell membrane</location>
        <topology evidence="1">Peripheral membrane protein</topology>
    </subcellularLocation>
</comment>
<name>A0A0B5EX71_STRA4</name>
<dbReference type="SUPFAM" id="SSF52540">
    <property type="entry name" value="P-loop containing nucleoside triphosphate hydrolases"/>
    <property type="match status" value="1"/>
</dbReference>
<dbReference type="FunFam" id="3.40.50.300:FF:000020">
    <property type="entry name" value="Amino acid ABC transporter ATP-binding component"/>
    <property type="match status" value="1"/>
</dbReference>
<evidence type="ECO:0000256" key="4">
    <source>
        <dbReference type="ARBA" id="ARBA00022475"/>
    </source>
</evidence>
<proteinExistence type="inferred from homology"/>
<dbReference type="InterPro" id="IPR003439">
    <property type="entry name" value="ABC_transporter-like_ATP-bd"/>
</dbReference>
<keyword evidence="7" id="KW-0029">Amino-acid transport</keyword>
<evidence type="ECO:0000313" key="12">
    <source>
        <dbReference type="EMBL" id="AJE86389.1"/>
    </source>
</evidence>
<keyword evidence="6" id="KW-0067">ATP-binding</keyword>
<evidence type="ECO:0000313" key="13">
    <source>
        <dbReference type="Proteomes" id="UP000031523"/>
    </source>
</evidence>
<dbReference type="PIRSF" id="PIRSF039085">
    <property type="entry name" value="ABC_ATPase_HisP"/>
    <property type="match status" value="1"/>
</dbReference>
<keyword evidence="4" id="KW-1003">Cell membrane</keyword>
<dbReference type="PROSITE" id="PS50893">
    <property type="entry name" value="ABC_TRANSPORTER_2"/>
    <property type="match status" value="1"/>
</dbReference>
<keyword evidence="8" id="KW-0472">Membrane</keyword>
<reference evidence="12 13" key="1">
    <citation type="submission" date="2015-01" db="EMBL/GenBank/DDBJ databases">
        <title>Enhanced salinomycin production by adjusting the supply of polyketide extender units in Streptomyce albus DSM 41398.</title>
        <authorList>
            <person name="Lu C."/>
        </authorList>
    </citation>
    <scope>NUCLEOTIDE SEQUENCE [LARGE SCALE GENOMIC DNA]</scope>
    <source>
        <strain evidence="13">ATCC 21838 / DSM 41398 / FERM P-419 / JCM 4703 / NBRC 107858</strain>
    </source>
</reference>
<evidence type="ECO:0000256" key="7">
    <source>
        <dbReference type="ARBA" id="ARBA00022970"/>
    </source>
</evidence>
<evidence type="ECO:0000256" key="8">
    <source>
        <dbReference type="ARBA" id="ARBA00023136"/>
    </source>
</evidence>
<dbReference type="InterPro" id="IPR017871">
    <property type="entry name" value="ABC_transporter-like_CS"/>
</dbReference>
<keyword evidence="13" id="KW-1185">Reference proteome</keyword>
<dbReference type="EC" id="7.4.2.1" evidence="9"/>
<dbReference type="PROSITE" id="PS00211">
    <property type="entry name" value="ABC_TRANSPORTER_1"/>
    <property type="match status" value="1"/>
</dbReference>
<dbReference type="PANTHER" id="PTHR43166:SF9">
    <property type="entry name" value="GLUTAMATE_ASPARTATE IMPORT ATP-BINDING PROTEIN GLTL"/>
    <property type="match status" value="1"/>
</dbReference>
<dbReference type="PANTHER" id="PTHR43166">
    <property type="entry name" value="AMINO ACID IMPORT ATP-BINDING PROTEIN"/>
    <property type="match status" value="1"/>
</dbReference>
<sequence length="279" mass="30249">MSEHGGSGLRKETTADPATGPEILVEQLHKSFGDNHVLRGIDLEIRQGEVVCVIGPSGSGKSTLLRCVNLLEQPSRGRVFVGGSELTHPDVDIDAVRRRIGMVFQQFNLFPHLSVTENLTLPQRRVLGRDKAAAGRVAAENLERVGLADKAKAFPGSLSGGQQQRVAIARALAMGPEVMLFDEPTSALDPELVGDVLAVMRMLADEGMTMMVVTHEMSFAREVADRVVFMDDGVIVEEGPPAEVIGNPRHERTRHFLARVLDPAAAQVEEGMPPVDKRP</sequence>
<evidence type="ECO:0000256" key="2">
    <source>
        <dbReference type="ARBA" id="ARBA00005417"/>
    </source>
</evidence>
<evidence type="ECO:0000256" key="3">
    <source>
        <dbReference type="ARBA" id="ARBA00022448"/>
    </source>
</evidence>
<dbReference type="InterPro" id="IPR030679">
    <property type="entry name" value="ABC_ATPase_HisP-typ"/>
</dbReference>
<dbReference type="Proteomes" id="UP000031523">
    <property type="component" value="Chromosome"/>
</dbReference>
<dbReference type="Pfam" id="PF00005">
    <property type="entry name" value="ABC_tran"/>
    <property type="match status" value="1"/>
</dbReference>
<evidence type="ECO:0000256" key="10">
    <source>
        <dbReference type="ARBA" id="ARBA00047624"/>
    </source>
</evidence>
<dbReference type="GO" id="GO:0016887">
    <property type="term" value="F:ATP hydrolysis activity"/>
    <property type="evidence" value="ECO:0007669"/>
    <property type="project" value="InterPro"/>
</dbReference>
<dbReference type="Gene3D" id="3.40.50.300">
    <property type="entry name" value="P-loop containing nucleotide triphosphate hydrolases"/>
    <property type="match status" value="1"/>
</dbReference>
<dbReference type="CDD" id="cd03262">
    <property type="entry name" value="ABC_HisP_GlnQ"/>
    <property type="match status" value="1"/>
</dbReference>
<dbReference type="AlphaFoldDB" id="A0A0B5EX71"/>
<evidence type="ECO:0000256" key="9">
    <source>
        <dbReference type="ARBA" id="ARBA00038850"/>
    </source>
</evidence>
<dbReference type="GO" id="GO:0005524">
    <property type="term" value="F:ATP binding"/>
    <property type="evidence" value="ECO:0007669"/>
    <property type="project" value="UniProtKB-KW"/>
</dbReference>
<organism evidence="12 13">
    <name type="scientific">Streptomyces albus (strain ATCC 21838 / DSM 41398 / FERM P-419 / JCM 4703 / NBRC 107858)</name>
    <dbReference type="NCBI Taxonomy" id="1081613"/>
    <lineage>
        <taxon>Bacteria</taxon>
        <taxon>Bacillati</taxon>
        <taxon>Actinomycetota</taxon>
        <taxon>Actinomycetes</taxon>
        <taxon>Kitasatosporales</taxon>
        <taxon>Streptomycetaceae</taxon>
        <taxon>Streptomyces</taxon>
    </lineage>
</organism>
<keyword evidence="5" id="KW-0547">Nucleotide-binding</keyword>
<keyword evidence="3" id="KW-0813">Transport</keyword>
<accession>A0A0B5EX71</accession>
<evidence type="ECO:0000256" key="6">
    <source>
        <dbReference type="ARBA" id="ARBA00022840"/>
    </source>
</evidence>
<dbReference type="InterPro" id="IPR027417">
    <property type="entry name" value="P-loop_NTPase"/>
</dbReference>
<gene>
    <name evidence="12" type="ORF">SLNWT_6013</name>
</gene>
<protein>
    <recommendedName>
        <fullName evidence="9">ABC-type polar-amino-acid transporter</fullName>
        <ecNumber evidence="9">7.4.2.1</ecNumber>
    </recommendedName>
</protein>
<comment type="catalytic activity">
    <reaction evidence="10">
        <text>a polar amino acid(out) + ATP + H2O = a polar amino acid(in) + ADP + phosphate + H(+)</text>
        <dbReference type="Rhea" id="RHEA:14673"/>
        <dbReference type="ChEBI" id="CHEBI:15377"/>
        <dbReference type="ChEBI" id="CHEBI:15378"/>
        <dbReference type="ChEBI" id="CHEBI:30616"/>
        <dbReference type="ChEBI" id="CHEBI:43474"/>
        <dbReference type="ChEBI" id="CHEBI:62031"/>
        <dbReference type="ChEBI" id="CHEBI:456216"/>
        <dbReference type="EC" id="7.4.2.1"/>
    </reaction>
    <physiologicalReaction direction="left-to-right" evidence="10">
        <dbReference type="Rhea" id="RHEA:14674"/>
    </physiologicalReaction>
</comment>
<evidence type="ECO:0000256" key="5">
    <source>
        <dbReference type="ARBA" id="ARBA00022741"/>
    </source>
</evidence>
<dbReference type="GO" id="GO:0015426">
    <property type="term" value="F:ATPase-coupled polar amino acid-transporter activity"/>
    <property type="evidence" value="ECO:0007669"/>
    <property type="project" value="UniProtKB-EC"/>
</dbReference>
<evidence type="ECO:0000256" key="1">
    <source>
        <dbReference type="ARBA" id="ARBA00004202"/>
    </source>
</evidence>
<dbReference type="SMART" id="SM00382">
    <property type="entry name" value="AAA"/>
    <property type="match status" value="1"/>
</dbReference>
<dbReference type="InterPro" id="IPR050086">
    <property type="entry name" value="MetN_ABC_transporter-like"/>
</dbReference>
<dbReference type="GO" id="GO:0005886">
    <property type="term" value="C:plasma membrane"/>
    <property type="evidence" value="ECO:0007669"/>
    <property type="project" value="UniProtKB-SubCell"/>
</dbReference>
<feature type="domain" description="ABC transporter" evidence="11">
    <location>
        <begin position="23"/>
        <end position="257"/>
    </location>
</feature>
<comment type="similarity">
    <text evidence="2">Belongs to the ABC transporter superfamily.</text>
</comment>
<evidence type="ECO:0000259" key="11">
    <source>
        <dbReference type="PROSITE" id="PS50893"/>
    </source>
</evidence>
<dbReference type="EMBL" id="CP010519">
    <property type="protein sequence ID" value="AJE86389.1"/>
    <property type="molecule type" value="Genomic_DNA"/>
</dbReference>
<dbReference type="KEGG" id="sals:SLNWT_6013"/>